<protein>
    <submittedName>
        <fullName evidence="1">Uncharacterized protein</fullName>
    </submittedName>
</protein>
<evidence type="ECO:0000313" key="1">
    <source>
        <dbReference type="EMBL" id="NIF02655.1"/>
    </source>
</evidence>
<accession>A0ABX0R3W7</accession>
<dbReference type="RefSeq" id="WP_167141907.1">
    <property type="nucleotide sequence ID" value="NZ_VWXD01000009.1"/>
</dbReference>
<keyword evidence="2" id="KW-1185">Reference proteome</keyword>
<dbReference type="Proteomes" id="UP000780690">
    <property type="component" value="Unassembled WGS sequence"/>
</dbReference>
<proteinExistence type="predicted"/>
<name>A0ABX0R3W7_9GAMM</name>
<reference evidence="1 2" key="1">
    <citation type="journal article" date="2019" name="bioRxiv">
        <title>Bacteria contribute to plant secondary compound degradation in a generalist herbivore system.</title>
        <authorList>
            <person name="Francoeur C.B."/>
            <person name="Khadempour L."/>
            <person name="Moreira-Soto R.D."/>
            <person name="Gotting K."/>
            <person name="Book A.J."/>
            <person name="Pinto-Tomas A.A."/>
            <person name="Keefover-Ring K."/>
            <person name="Currie C.R."/>
        </authorList>
    </citation>
    <scope>NUCLEOTIDE SEQUENCE [LARGE SCALE GENOMIC DNA]</scope>
    <source>
        <strain evidence="1 2">Acro-805</strain>
    </source>
</reference>
<gene>
    <name evidence="1" type="ORF">F3J38_21835</name>
</gene>
<organism evidence="1 2">
    <name type="scientific">Candidatus Pantoea formicae</name>
    <dbReference type="NCBI Taxonomy" id="2608355"/>
    <lineage>
        <taxon>Bacteria</taxon>
        <taxon>Pseudomonadati</taxon>
        <taxon>Pseudomonadota</taxon>
        <taxon>Gammaproteobacteria</taxon>
        <taxon>Enterobacterales</taxon>
        <taxon>Erwiniaceae</taxon>
        <taxon>Pantoea</taxon>
    </lineage>
</organism>
<evidence type="ECO:0000313" key="2">
    <source>
        <dbReference type="Proteomes" id="UP000780690"/>
    </source>
</evidence>
<sequence>MSAGISVWVPVITALAGIGGALGSQWLSHHFATARELRASEEKLARERYFIATELVFLLERFAQQCVLSATESGDYDDRGRIMLEHYLPEIDYSGVTGDWRSLPHALMYLISELPVLREEGRKSAGCAFENDTPFDGSDGIHELNSQSCRLGLRAIRISRELRRTCGMPDDGLSLHHWSAWRVLSAVRARIIDTDLRYGRSRRKTMDALKLLNSAGSDKQESVPS</sequence>
<comment type="caution">
    <text evidence="1">The sequence shown here is derived from an EMBL/GenBank/DDBJ whole genome shotgun (WGS) entry which is preliminary data.</text>
</comment>
<dbReference type="EMBL" id="VWXD01000009">
    <property type="protein sequence ID" value="NIF02655.1"/>
    <property type="molecule type" value="Genomic_DNA"/>
</dbReference>